<reference evidence="13 14" key="1">
    <citation type="submission" date="2019-12" db="EMBL/GenBank/DDBJ databases">
        <title>Novel species isolated from a subtropical stream in China.</title>
        <authorList>
            <person name="Lu H."/>
        </authorList>
    </citation>
    <scope>NUCLEOTIDE SEQUENCE [LARGE SCALE GENOMIC DNA]</scope>
    <source>
        <strain evidence="13 14">FT127W</strain>
    </source>
</reference>
<proteinExistence type="predicted"/>
<dbReference type="Gene3D" id="2.40.160.10">
    <property type="entry name" value="Porin"/>
    <property type="match status" value="1"/>
</dbReference>
<keyword evidence="6 11" id="KW-0732">Signal</keyword>
<evidence type="ECO:0000256" key="1">
    <source>
        <dbReference type="ARBA" id="ARBA00004571"/>
    </source>
</evidence>
<evidence type="ECO:0000256" key="6">
    <source>
        <dbReference type="ARBA" id="ARBA00022729"/>
    </source>
</evidence>
<dbReference type="GO" id="GO:0009279">
    <property type="term" value="C:cell outer membrane"/>
    <property type="evidence" value="ECO:0007669"/>
    <property type="project" value="UniProtKB-SubCell"/>
</dbReference>
<keyword evidence="14" id="KW-1185">Reference proteome</keyword>
<dbReference type="PANTHER" id="PTHR34501">
    <property type="entry name" value="PROTEIN YDDL-RELATED"/>
    <property type="match status" value="1"/>
</dbReference>
<dbReference type="InterPro" id="IPR033900">
    <property type="entry name" value="Gram_neg_porin_domain"/>
</dbReference>
<dbReference type="InterPro" id="IPR023614">
    <property type="entry name" value="Porin_dom_sf"/>
</dbReference>
<comment type="caution">
    <text evidence="13">The sequence shown here is derived from an EMBL/GenBank/DDBJ whole genome shotgun (WGS) entry which is preliminary data.</text>
</comment>
<evidence type="ECO:0000259" key="12">
    <source>
        <dbReference type="Pfam" id="PF13609"/>
    </source>
</evidence>
<keyword evidence="8" id="KW-0626">Porin</keyword>
<evidence type="ECO:0000256" key="9">
    <source>
        <dbReference type="ARBA" id="ARBA00023136"/>
    </source>
</evidence>
<evidence type="ECO:0000313" key="13">
    <source>
        <dbReference type="EMBL" id="MYN10784.1"/>
    </source>
</evidence>
<dbReference type="GO" id="GO:0034220">
    <property type="term" value="P:monoatomic ion transmembrane transport"/>
    <property type="evidence" value="ECO:0007669"/>
    <property type="project" value="InterPro"/>
</dbReference>
<name>A0A7X4HGG0_9BURK</name>
<sequence length="346" mass="38229">MQLKATGVAVLAALSAMAISAEQAAASNVTISGVIDVNVERLSTPKESVTRVSTGGLSNSRLEFSAVEDLGDGNQAFFLHQMQFAADTGTGPTPRETYVGMRGNWGQLALGRQNTPSYWIVGYADPSWSGDYSRVSNNQYFYAPWRESNAISYNTPVFNGFKGRFMYTTGQETADHNGRVVSTGVEYRSGPLYLGFVSDHKDIKNIASPKMESSRDNYVSATYRLDSVEPTFIYHTYNGYYAYPPYVGFQTKGWDVQLGARWKIGGPHGAYISAVHRHDNVGKDLTDADSFLVGYNYRFSKRTDAYINYGRVLTKGNPKVPYPLTFNYSGSGNPERGTQVGLRHSF</sequence>
<feature type="signal peptide" evidence="11">
    <location>
        <begin position="1"/>
        <end position="20"/>
    </location>
</feature>
<evidence type="ECO:0000313" key="14">
    <source>
        <dbReference type="Proteomes" id="UP000450676"/>
    </source>
</evidence>
<gene>
    <name evidence="13" type="ORF">GTP77_26035</name>
</gene>
<dbReference type="InterPro" id="IPR002299">
    <property type="entry name" value="Porin_Neis"/>
</dbReference>
<comment type="subcellular location">
    <subcellularLocation>
        <location evidence="1">Cell outer membrane</location>
        <topology evidence="1">Multi-pass membrane protein</topology>
    </subcellularLocation>
</comment>
<dbReference type="RefSeq" id="WP_161075066.1">
    <property type="nucleotide sequence ID" value="NZ_WWCU01000045.1"/>
</dbReference>
<evidence type="ECO:0000256" key="3">
    <source>
        <dbReference type="ARBA" id="ARBA00022448"/>
    </source>
</evidence>
<protein>
    <submittedName>
        <fullName evidence="13">Porin</fullName>
    </submittedName>
</protein>
<dbReference type="InterPro" id="IPR001702">
    <property type="entry name" value="Porin_Gram-ve"/>
</dbReference>
<dbReference type="InterPro" id="IPR050298">
    <property type="entry name" value="Gram-neg_bact_OMP"/>
</dbReference>
<keyword evidence="9" id="KW-0472">Membrane</keyword>
<keyword evidence="4" id="KW-1134">Transmembrane beta strand</keyword>
<dbReference type="SUPFAM" id="SSF56935">
    <property type="entry name" value="Porins"/>
    <property type="match status" value="1"/>
</dbReference>
<keyword evidence="7" id="KW-0406">Ion transport</keyword>
<evidence type="ECO:0000256" key="11">
    <source>
        <dbReference type="SAM" id="SignalP"/>
    </source>
</evidence>
<feature type="domain" description="Porin" evidence="12">
    <location>
        <begin position="13"/>
        <end position="316"/>
    </location>
</feature>
<evidence type="ECO:0000256" key="5">
    <source>
        <dbReference type="ARBA" id="ARBA00022692"/>
    </source>
</evidence>
<accession>A0A7X4HGG0</accession>
<evidence type="ECO:0000256" key="10">
    <source>
        <dbReference type="ARBA" id="ARBA00023237"/>
    </source>
</evidence>
<evidence type="ECO:0000256" key="7">
    <source>
        <dbReference type="ARBA" id="ARBA00023065"/>
    </source>
</evidence>
<dbReference type="Proteomes" id="UP000450676">
    <property type="component" value="Unassembled WGS sequence"/>
</dbReference>
<keyword evidence="10" id="KW-0998">Cell outer membrane</keyword>
<organism evidence="13 14">
    <name type="scientific">Pseudoduganella aquatica</name>
    <dbReference type="NCBI Taxonomy" id="2660641"/>
    <lineage>
        <taxon>Bacteria</taxon>
        <taxon>Pseudomonadati</taxon>
        <taxon>Pseudomonadota</taxon>
        <taxon>Betaproteobacteria</taxon>
        <taxon>Burkholderiales</taxon>
        <taxon>Oxalobacteraceae</taxon>
        <taxon>Telluria group</taxon>
        <taxon>Pseudoduganella</taxon>
    </lineage>
</organism>
<evidence type="ECO:0000256" key="4">
    <source>
        <dbReference type="ARBA" id="ARBA00022452"/>
    </source>
</evidence>
<feature type="chain" id="PRO_5030866676" evidence="11">
    <location>
        <begin position="21"/>
        <end position="346"/>
    </location>
</feature>
<dbReference type="PRINTS" id="PR00184">
    <property type="entry name" value="NEISSPPORIN"/>
</dbReference>
<evidence type="ECO:0000256" key="8">
    <source>
        <dbReference type="ARBA" id="ARBA00023114"/>
    </source>
</evidence>
<dbReference type="GO" id="GO:0015288">
    <property type="term" value="F:porin activity"/>
    <property type="evidence" value="ECO:0007669"/>
    <property type="project" value="UniProtKB-KW"/>
</dbReference>
<dbReference type="GO" id="GO:0046930">
    <property type="term" value="C:pore complex"/>
    <property type="evidence" value="ECO:0007669"/>
    <property type="project" value="UniProtKB-KW"/>
</dbReference>
<dbReference type="PRINTS" id="PR00182">
    <property type="entry name" value="ECOLNEIPORIN"/>
</dbReference>
<comment type="subunit">
    <text evidence="2">Homotrimer.</text>
</comment>
<dbReference type="PANTHER" id="PTHR34501:SF9">
    <property type="entry name" value="MAJOR OUTER MEMBRANE PROTEIN P.IA"/>
    <property type="match status" value="1"/>
</dbReference>
<evidence type="ECO:0000256" key="2">
    <source>
        <dbReference type="ARBA" id="ARBA00011233"/>
    </source>
</evidence>
<dbReference type="CDD" id="cd00342">
    <property type="entry name" value="gram_neg_porins"/>
    <property type="match status" value="1"/>
</dbReference>
<dbReference type="EMBL" id="WWCU01000045">
    <property type="protein sequence ID" value="MYN10784.1"/>
    <property type="molecule type" value="Genomic_DNA"/>
</dbReference>
<keyword evidence="5" id="KW-0812">Transmembrane</keyword>
<dbReference type="AlphaFoldDB" id="A0A7X4HGG0"/>
<keyword evidence="3" id="KW-0813">Transport</keyword>
<dbReference type="Pfam" id="PF13609">
    <property type="entry name" value="Porin_4"/>
    <property type="match status" value="1"/>
</dbReference>